<accession>A0A6A5YPG3</accession>
<organism evidence="4 5">
    <name type="scientific">Lophiotrema nucula</name>
    <dbReference type="NCBI Taxonomy" id="690887"/>
    <lineage>
        <taxon>Eukaryota</taxon>
        <taxon>Fungi</taxon>
        <taxon>Dikarya</taxon>
        <taxon>Ascomycota</taxon>
        <taxon>Pezizomycotina</taxon>
        <taxon>Dothideomycetes</taxon>
        <taxon>Pleosporomycetidae</taxon>
        <taxon>Pleosporales</taxon>
        <taxon>Lophiotremataceae</taxon>
        <taxon>Lophiotrema</taxon>
    </lineage>
</organism>
<dbReference type="OrthoDB" id="190201at2759"/>
<sequence>MASPPTTTGEIQFDVPAAGKPCKTWYKTIGDIHSSTPLITLHGGPGAGHDYFLPFEDLVKNHNIPVIFYDQLGCGKSTHLREKVNDVEFWTVDLFIDELENLIDHLGIRSGFYLYGQSWGGMMGAVYAARQPSGLKKLILASTPASMPLFSEATSYLLSQLPKDVRDVLDECEREGDHESEKWENACMEFYKRWICRMDPWPEALLEGFGNLKEDPTVYLTMQGASEFECTGSLKEWEGYSEAHKINVQTLLLNGRYDEMRDPVVQPWFDEIPKVKWVTLEKSAHMGHWEERERYFDIISSFLL</sequence>
<dbReference type="AlphaFoldDB" id="A0A6A5YPG3"/>
<dbReference type="GO" id="GO:0006508">
    <property type="term" value="P:proteolysis"/>
    <property type="evidence" value="ECO:0007669"/>
    <property type="project" value="InterPro"/>
</dbReference>
<dbReference type="EMBL" id="ML977350">
    <property type="protein sequence ID" value="KAF2108031.1"/>
    <property type="molecule type" value="Genomic_DNA"/>
</dbReference>
<protein>
    <submittedName>
        <fullName evidence="4">Alpha/Beta hydrolase protein</fullName>
    </submittedName>
</protein>
<reference evidence="4" key="1">
    <citation type="journal article" date="2020" name="Stud. Mycol.">
        <title>101 Dothideomycetes genomes: a test case for predicting lifestyles and emergence of pathogens.</title>
        <authorList>
            <person name="Haridas S."/>
            <person name="Albert R."/>
            <person name="Binder M."/>
            <person name="Bloem J."/>
            <person name="Labutti K."/>
            <person name="Salamov A."/>
            <person name="Andreopoulos B."/>
            <person name="Baker S."/>
            <person name="Barry K."/>
            <person name="Bills G."/>
            <person name="Bluhm B."/>
            <person name="Cannon C."/>
            <person name="Castanera R."/>
            <person name="Culley D."/>
            <person name="Daum C."/>
            <person name="Ezra D."/>
            <person name="Gonzalez J."/>
            <person name="Henrissat B."/>
            <person name="Kuo A."/>
            <person name="Liang C."/>
            <person name="Lipzen A."/>
            <person name="Lutzoni F."/>
            <person name="Magnuson J."/>
            <person name="Mondo S."/>
            <person name="Nolan M."/>
            <person name="Ohm R."/>
            <person name="Pangilinan J."/>
            <person name="Park H.-J."/>
            <person name="Ramirez L."/>
            <person name="Alfaro M."/>
            <person name="Sun H."/>
            <person name="Tritt A."/>
            <person name="Yoshinaga Y."/>
            <person name="Zwiers L.-H."/>
            <person name="Turgeon B."/>
            <person name="Goodwin S."/>
            <person name="Spatafora J."/>
            <person name="Crous P."/>
            <person name="Grigoriev I."/>
        </authorList>
    </citation>
    <scope>NUCLEOTIDE SEQUENCE</scope>
    <source>
        <strain evidence="4">CBS 627.86</strain>
    </source>
</reference>
<gene>
    <name evidence="4" type="ORF">BDV96DRAFT_692987</name>
</gene>
<evidence type="ECO:0000256" key="2">
    <source>
        <dbReference type="ARBA" id="ARBA00022801"/>
    </source>
</evidence>
<feature type="domain" description="AB hydrolase-1" evidence="3">
    <location>
        <begin position="37"/>
        <end position="291"/>
    </location>
</feature>
<dbReference type="SUPFAM" id="SSF53474">
    <property type="entry name" value="alpha/beta-Hydrolases"/>
    <property type="match status" value="1"/>
</dbReference>
<dbReference type="PRINTS" id="PR00793">
    <property type="entry name" value="PROAMNOPTASE"/>
</dbReference>
<evidence type="ECO:0000256" key="1">
    <source>
        <dbReference type="ARBA" id="ARBA00010088"/>
    </source>
</evidence>
<name>A0A6A5YPG3_9PLEO</name>
<dbReference type="InterPro" id="IPR005945">
    <property type="entry name" value="Pro_imino_pep"/>
</dbReference>
<keyword evidence="5" id="KW-1185">Reference proteome</keyword>
<comment type="similarity">
    <text evidence="1">Belongs to the peptidase S33 family.</text>
</comment>
<dbReference type="Pfam" id="PF00561">
    <property type="entry name" value="Abhydrolase_1"/>
    <property type="match status" value="1"/>
</dbReference>
<dbReference type="GO" id="GO:0016020">
    <property type="term" value="C:membrane"/>
    <property type="evidence" value="ECO:0007669"/>
    <property type="project" value="TreeGrafter"/>
</dbReference>
<dbReference type="GO" id="GO:0008233">
    <property type="term" value="F:peptidase activity"/>
    <property type="evidence" value="ECO:0007669"/>
    <property type="project" value="InterPro"/>
</dbReference>
<evidence type="ECO:0000313" key="5">
    <source>
        <dbReference type="Proteomes" id="UP000799770"/>
    </source>
</evidence>
<dbReference type="PIRSF" id="PIRSF005539">
    <property type="entry name" value="Pept_S33_TRI_F1"/>
    <property type="match status" value="1"/>
</dbReference>
<proteinExistence type="inferred from homology"/>
<dbReference type="InterPro" id="IPR050266">
    <property type="entry name" value="AB_hydrolase_sf"/>
</dbReference>
<dbReference type="Proteomes" id="UP000799770">
    <property type="component" value="Unassembled WGS sequence"/>
</dbReference>
<dbReference type="InterPro" id="IPR029058">
    <property type="entry name" value="AB_hydrolase_fold"/>
</dbReference>
<keyword evidence="2 4" id="KW-0378">Hydrolase</keyword>
<dbReference type="PANTHER" id="PTHR43798">
    <property type="entry name" value="MONOACYLGLYCEROL LIPASE"/>
    <property type="match status" value="1"/>
</dbReference>
<evidence type="ECO:0000259" key="3">
    <source>
        <dbReference type="Pfam" id="PF00561"/>
    </source>
</evidence>
<dbReference type="NCBIfam" id="TIGR01250">
    <property type="entry name" value="pro_imino_pep_2"/>
    <property type="match status" value="1"/>
</dbReference>
<dbReference type="InterPro" id="IPR002410">
    <property type="entry name" value="Peptidase_S33"/>
</dbReference>
<dbReference type="PANTHER" id="PTHR43798:SF33">
    <property type="entry name" value="HYDROLASE, PUTATIVE (AFU_ORTHOLOGUE AFUA_2G14860)-RELATED"/>
    <property type="match status" value="1"/>
</dbReference>
<evidence type="ECO:0000313" key="4">
    <source>
        <dbReference type="EMBL" id="KAF2108031.1"/>
    </source>
</evidence>
<dbReference type="Gene3D" id="3.40.50.1820">
    <property type="entry name" value="alpha/beta hydrolase"/>
    <property type="match status" value="1"/>
</dbReference>
<dbReference type="InterPro" id="IPR000073">
    <property type="entry name" value="AB_hydrolase_1"/>
</dbReference>